<gene>
    <name evidence="2" type="ORF">D2V05_09985</name>
    <name evidence="3" type="ORF">FQ017_09875</name>
</gene>
<evidence type="ECO:0000313" key="5">
    <source>
        <dbReference type="Proteomes" id="UP000321621"/>
    </source>
</evidence>
<feature type="signal peptide" evidence="1">
    <location>
        <begin position="1"/>
        <end position="26"/>
    </location>
</feature>
<dbReference type="Proteomes" id="UP000321621">
    <property type="component" value="Unassembled WGS sequence"/>
</dbReference>
<keyword evidence="1" id="KW-0732">Signal</keyword>
<keyword evidence="5" id="KW-1185">Reference proteome</keyword>
<protein>
    <recommendedName>
        <fullName evidence="6">Twin-arginine translocation signal domain-containing protein</fullName>
    </recommendedName>
</protein>
<dbReference type="Proteomes" id="UP000266691">
    <property type="component" value="Unassembled WGS sequence"/>
</dbReference>
<evidence type="ECO:0000313" key="2">
    <source>
        <dbReference type="EMBL" id="RIV44669.1"/>
    </source>
</evidence>
<dbReference type="AlphaFoldDB" id="A0A3A1NNH2"/>
<reference evidence="3 5" key="2">
    <citation type="submission" date="2019-07" db="EMBL/GenBank/DDBJ databases">
        <title>Draft genome of two Muricauda strains isolated from deep sea.</title>
        <authorList>
            <person name="Sun C."/>
        </authorList>
    </citation>
    <scope>NUCLEOTIDE SEQUENCE [LARGE SCALE GENOMIC DNA]</scope>
    <source>
        <strain evidence="3 5">72</strain>
    </source>
</reference>
<dbReference type="PROSITE" id="PS51318">
    <property type="entry name" value="TAT"/>
    <property type="match status" value="1"/>
</dbReference>
<evidence type="ECO:0000256" key="1">
    <source>
        <dbReference type="SAM" id="SignalP"/>
    </source>
</evidence>
<dbReference type="RefSeq" id="WP_119647433.1">
    <property type="nucleotide sequence ID" value="NZ_QXFI01000025.1"/>
</dbReference>
<evidence type="ECO:0000313" key="3">
    <source>
        <dbReference type="EMBL" id="TXJ94732.1"/>
    </source>
</evidence>
<dbReference type="InterPro" id="IPR006311">
    <property type="entry name" value="TAT_signal"/>
</dbReference>
<feature type="chain" id="PRO_5017247103" description="Twin-arginine translocation signal domain-containing protein" evidence="1">
    <location>
        <begin position="27"/>
        <end position="221"/>
    </location>
</feature>
<name>A0A3A1NNH2_9FLAO</name>
<organism evidence="2 4">
    <name type="scientific">Flagellimonas pelagia</name>
    <dbReference type="NCBI Taxonomy" id="2306998"/>
    <lineage>
        <taxon>Bacteria</taxon>
        <taxon>Pseudomonadati</taxon>
        <taxon>Bacteroidota</taxon>
        <taxon>Flavobacteriia</taxon>
        <taxon>Flavobacteriales</taxon>
        <taxon>Flavobacteriaceae</taxon>
        <taxon>Flagellimonas</taxon>
    </lineage>
</organism>
<proteinExistence type="predicted"/>
<dbReference type="EMBL" id="VNWK01000025">
    <property type="protein sequence ID" value="TXJ94732.1"/>
    <property type="molecule type" value="Genomic_DNA"/>
</dbReference>
<comment type="caution">
    <text evidence="2">The sequence shown here is derived from an EMBL/GenBank/DDBJ whole genome shotgun (WGS) entry which is preliminary data.</text>
</comment>
<sequence>MGTGRRNFLKLTSTALAGLAINPLQAVITKNNLYVNKVLGLAFSKPQDWYFINVKDFGELKEKTILSEDWEEFKDFVWENTGDPICLMAKYDQNNPLNFGKYSPSIAVWVEKKSDYDEIGIQTVEEYAISWTTNRIQYIQDPNVTKSKEVKDISGIKTVQYDCDFMVEHRDLPNSYRALCRMIYIEHGDYFYCFDLTDSIEAGEKSDLEFKMFLEEINLFR</sequence>
<evidence type="ECO:0000313" key="4">
    <source>
        <dbReference type="Proteomes" id="UP000266691"/>
    </source>
</evidence>
<evidence type="ECO:0008006" key="6">
    <source>
        <dbReference type="Google" id="ProtNLM"/>
    </source>
</evidence>
<dbReference type="OrthoDB" id="1341993at2"/>
<dbReference type="EMBL" id="QXFI01000025">
    <property type="protein sequence ID" value="RIV44669.1"/>
    <property type="molecule type" value="Genomic_DNA"/>
</dbReference>
<reference evidence="2 4" key="1">
    <citation type="submission" date="2018-08" db="EMBL/GenBank/DDBJ databases">
        <title>Proposal of Muricauda 72 sp.nov. and Muricauda NH166 sp.nov., isolated from seawater.</title>
        <authorList>
            <person name="Cheng H."/>
            <person name="Wu Y.-H."/>
            <person name="Guo L.-L."/>
            <person name="Xu X.-W."/>
        </authorList>
    </citation>
    <scope>NUCLEOTIDE SEQUENCE [LARGE SCALE GENOMIC DNA]</scope>
    <source>
        <strain evidence="2 4">72</strain>
    </source>
</reference>
<accession>A0A3A1NNH2</accession>